<name>A0A5B7HKS0_PORTR</name>
<proteinExistence type="predicted"/>
<protein>
    <submittedName>
        <fullName evidence="1">Uncharacterized protein</fullName>
    </submittedName>
</protein>
<evidence type="ECO:0000313" key="2">
    <source>
        <dbReference type="Proteomes" id="UP000324222"/>
    </source>
</evidence>
<organism evidence="1 2">
    <name type="scientific">Portunus trituberculatus</name>
    <name type="common">Swimming crab</name>
    <name type="synonym">Neptunus trituberculatus</name>
    <dbReference type="NCBI Taxonomy" id="210409"/>
    <lineage>
        <taxon>Eukaryota</taxon>
        <taxon>Metazoa</taxon>
        <taxon>Ecdysozoa</taxon>
        <taxon>Arthropoda</taxon>
        <taxon>Crustacea</taxon>
        <taxon>Multicrustacea</taxon>
        <taxon>Malacostraca</taxon>
        <taxon>Eumalacostraca</taxon>
        <taxon>Eucarida</taxon>
        <taxon>Decapoda</taxon>
        <taxon>Pleocyemata</taxon>
        <taxon>Brachyura</taxon>
        <taxon>Eubrachyura</taxon>
        <taxon>Portunoidea</taxon>
        <taxon>Portunidae</taxon>
        <taxon>Portuninae</taxon>
        <taxon>Portunus</taxon>
    </lineage>
</organism>
<evidence type="ECO:0000313" key="1">
    <source>
        <dbReference type="EMBL" id="MPC69847.1"/>
    </source>
</evidence>
<dbReference type="EMBL" id="VSRR010030116">
    <property type="protein sequence ID" value="MPC69847.1"/>
    <property type="molecule type" value="Genomic_DNA"/>
</dbReference>
<accession>A0A5B7HKS0</accession>
<keyword evidence="2" id="KW-1185">Reference proteome</keyword>
<sequence length="76" mass="8583">MKRASLLTSRKVQQSSVLPPWMTSHVRAADASQGPIPPWKVQRQSWCEAGSNSSMKGEARLRVPPAWQHVVRESWC</sequence>
<gene>
    <name evidence="1" type="ORF">E2C01_064078</name>
</gene>
<dbReference type="AlphaFoldDB" id="A0A5B7HKS0"/>
<comment type="caution">
    <text evidence="1">The sequence shown here is derived from an EMBL/GenBank/DDBJ whole genome shotgun (WGS) entry which is preliminary data.</text>
</comment>
<dbReference type="Proteomes" id="UP000324222">
    <property type="component" value="Unassembled WGS sequence"/>
</dbReference>
<reference evidence="1 2" key="1">
    <citation type="submission" date="2019-05" db="EMBL/GenBank/DDBJ databases">
        <title>Another draft genome of Portunus trituberculatus and its Hox gene families provides insights of decapod evolution.</title>
        <authorList>
            <person name="Jeong J.-H."/>
            <person name="Song I."/>
            <person name="Kim S."/>
            <person name="Choi T."/>
            <person name="Kim D."/>
            <person name="Ryu S."/>
            <person name="Kim W."/>
        </authorList>
    </citation>
    <scope>NUCLEOTIDE SEQUENCE [LARGE SCALE GENOMIC DNA]</scope>
    <source>
        <tissue evidence="1">Muscle</tissue>
    </source>
</reference>